<evidence type="ECO:0000256" key="5">
    <source>
        <dbReference type="ARBA" id="ARBA00023237"/>
    </source>
</evidence>
<evidence type="ECO:0000313" key="9">
    <source>
        <dbReference type="EMBL" id="AZI55885.1"/>
    </source>
</evidence>
<dbReference type="Pfam" id="PF07980">
    <property type="entry name" value="SusD_RagB"/>
    <property type="match status" value="1"/>
</dbReference>
<evidence type="ECO:0000256" key="1">
    <source>
        <dbReference type="ARBA" id="ARBA00004442"/>
    </source>
</evidence>
<reference evidence="10" key="1">
    <citation type="submission" date="2018-11" db="EMBL/GenBank/DDBJ databases">
        <title>Proposal to divide the Flavobacteriaceae and reorganize its genera based on Amino Acid Identity values calculated from whole genome sequences.</title>
        <authorList>
            <person name="Nicholson A.C."/>
            <person name="Gulvik C.A."/>
            <person name="Whitney A.M."/>
            <person name="Sheth M."/>
            <person name="Batra D."/>
            <person name="Pryor J."/>
            <person name="Bernardet J.-F."/>
            <person name="Hugo C."/>
            <person name="Kampfer P."/>
            <person name="Newman J.D."/>
            <person name="McQuiston J.R."/>
        </authorList>
    </citation>
    <scope>NUCLEOTIDE SEQUENCE [LARGE SCALE GENOMIC DNA]</scope>
    <source>
        <strain evidence="10">H6466</strain>
    </source>
</reference>
<accession>A0A3G8ZGC3</accession>
<organism evidence="9 10">
    <name type="scientific">Epilithonimonas vandammei</name>
    <dbReference type="NCBI Taxonomy" id="2487072"/>
    <lineage>
        <taxon>Bacteria</taxon>
        <taxon>Pseudomonadati</taxon>
        <taxon>Bacteroidota</taxon>
        <taxon>Flavobacteriia</taxon>
        <taxon>Flavobacteriales</taxon>
        <taxon>Weeksellaceae</taxon>
        <taxon>Chryseobacterium group</taxon>
        <taxon>Epilithonimonas</taxon>
    </lineage>
</organism>
<gene>
    <name evidence="9" type="ORF">EIB75_11705</name>
</gene>
<feature type="chain" id="PRO_5018297116" evidence="6">
    <location>
        <begin position="26"/>
        <end position="478"/>
    </location>
</feature>
<evidence type="ECO:0000313" key="10">
    <source>
        <dbReference type="Proteomes" id="UP000272316"/>
    </source>
</evidence>
<dbReference type="InterPro" id="IPR011990">
    <property type="entry name" value="TPR-like_helical_dom_sf"/>
</dbReference>
<evidence type="ECO:0000256" key="4">
    <source>
        <dbReference type="ARBA" id="ARBA00023136"/>
    </source>
</evidence>
<dbReference type="GO" id="GO:0009279">
    <property type="term" value="C:cell outer membrane"/>
    <property type="evidence" value="ECO:0007669"/>
    <property type="project" value="UniProtKB-SubCell"/>
</dbReference>
<dbReference type="InterPro" id="IPR033985">
    <property type="entry name" value="SusD-like_N"/>
</dbReference>
<keyword evidence="5" id="KW-0998">Cell outer membrane</keyword>
<dbReference type="AlphaFoldDB" id="A0A3G8ZGC3"/>
<comment type="subcellular location">
    <subcellularLocation>
        <location evidence="1">Cell outer membrane</location>
    </subcellularLocation>
</comment>
<name>A0A3G8ZGC3_9FLAO</name>
<evidence type="ECO:0000256" key="3">
    <source>
        <dbReference type="ARBA" id="ARBA00022729"/>
    </source>
</evidence>
<evidence type="ECO:0000256" key="2">
    <source>
        <dbReference type="ARBA" id="ARBA00006275"/>
    </source>
</evidence>
<feature type="domain" description="SusD-like N-terminal" evidence="8">
    <location>
        <begin position="92"/>
        <end position="235"/>
    </location>
</feature>
<feature type="signal peptide" evidence="6">
    <location>
        <begin position="1"/>
        <end position="25"/>
    </location>
</feature>
<dbReference type="SUPFAM" id="SSF48452">
    <property type="entry name" value="TPR-like"/>
    <property type="match status" value="1"/>
</dbReference>
<dbReference type="Proteomes" id="UP000272316">
    <property type="component" value="Chromosome"/>
</dbReference>
<dbReference type="Pfam" id="PF14322">
    <property type="entry name" value="SusD-like_3"/>
    <property type="match status" value="1"/>
</dbReference>
<evidence type="ECO:0000256" key="6">
    <source>
        <dbReference type="SAM" id="SignalP"/>
    </source>
</evidence>
<dbReference type="EMBL" id="CP034160">
    <property type="protein sequence ID" value="AZI55885.1"/>
    <property type="molecule type" value="Genomic_DNA"/>
</dbReference>
<protein>
    <submittedName>
        <fullName evidence="9">RagB/SusD family nutrient uptake outer membrane protein</fullName>
    </submittedName>
</protein>
<proteinExistence type="inferred from homology"/>
<keyword evidence="4" id="KW-0472">Membrane</keyword>
<dbReference type="RefSeq" id="WP_124986790.1">
    <property type="nucleotide sequence ID" value="NZ_CP034160.1"/>
</dbReference>
<evidence type="ECO:0000259" key="8">
    <source>
        <dbReference type="Pfam" id="PF14322"/>
    </source>
</evidence>
<keyword evidence="3 6" id="KW-0732">Signal</keyword>
<dbReference type="KEGG" id="eva:EIB75_11705"/>
<dbReference type="Gene3D" id="1.25.40.390">
    <property type="match status" value="1"/>
</dbReference>
<feature type="domain" description="RagB/SusD" evidence="7">
    <location>
        <begin position="244"/>
        <end position="478"/>
    </location>
</feature>
<dbReference type="InterPro" id="IPR012944">
    <property type="entry name" value="SusD_RagB_dom"/>
</dbReference>
<evidence type="ECO:0000259" key="7">
    <source>
        <dbReference type="Pfam" id="PF07980"/>
    </source>
</evidence>
<dbReference type="PROSITE" id="PS51257">
    <property type="entry name" value="PROKAR_LIPOPROTEIN"/>
    <property type="match status" value="1"/>
</dbReference>
<sequence>MKKTKYFIISSLALFLFSSCSDSFLEEDYTEAGYIIIDDNAIKTKQDLAKSIRGLYSTLASTSGFGGDYLNYQELTADLAFVSQRNSGYFVGTNGGTHITVDGGAGGPIWNTFYNTIANANFILSYQGKIEDVSDPDLPALDILFTHAKVIRAFNYLSLLTLFSPNYGEGDQSLGVPYTTTYDINAKLPRESVDKVINNVIADLENSLTIGISYLGNNNSFNTDAVKLLLARAYLYKKDYAKAQQYSEEVLAGGDLLSRTGVATFFSTENSETSSEVLFQLEYSKLDPSTQDFGQYWGTGGESTGYKQNFMARNFWSKFTGDARSSSWYGNTAAVQAYPDQVKPIDVRKFINAYRDVILLRRTEAIFIKAECQYHANPVTAFATLRSWIRTYRAPAYNQNLTGTAVLDEILNQKGFEFFMEGLRFSDLKRNNKAIVKYQTAENGQPLTTIPVGDRRFIWPIPYSEMQLNPNIKQAPGY</sequence>
<comment type="similarity">
    <text evidence="2">Belongs to the SusD family.</text>
</comment>